<gene>
    <name evidence="1" type="ORF">Poly41_08670</name>
</gene>
<evidence type="ECO:0008006" key="3">
    <source>
        <dbReference type="Google" id="ProtNLM"/>
    </source>
</evidence>
<proteinExistence type="predicted"/>
<protein>
    <recommendedName>
        <fullName evidence="3">Glyoxalase-like domain protein</fullName>
    </recommendedName>
</protein>
<dbReference type="Proteomes" id="UP000319143">
    <property type="component" value="Unassembled WGS sequence"/>
</dbReference>
<name>A0A5C6E131_9BACT</name>
<comment type="caution">
    <text evidence="1">The sequence shown here is derived from an EMBL/GenBank/DDBJ whole genome shotgun (WGS) entry which is preliminary data.</text>
</comment>
<evidence type="ECO:0000313" key="2">
    <source>
        <dbReference type="Proteomes" id="UP000319143"/>
    </source>
</evidence>
<sequence>MHCRFVACFTYAFLANCSSLIPSQRTCRGFLVVGRATEASRVESAGGKIQKGKVSLAPYGFMVLAVDTESNIFGVHSQEQPR</sequence>
<dbReference type="EMBL" id="SJPV01000001">
    <property type="protein sequence ID" value="TWU42570.1"/>
    <property type="molecule type" value="Genomic_DNA"/>
</dbReference>
<accession>A0A5C6E131</accession>
<evidence type="ECO:0000313" key="1">
    <source>
        <dbReference type="EMBL" id="TWU42570.1"/>
    </source>
</evidence>
<reference evidence="1 2" key="1">
    <citation type="submission" date="2019-02" db="EMBL/GenBank/DDBJ databases">
        <title>Deep-cultivation of Planctomycetes and their phenomic and genomic characterization uncovers novel biology.</title>
        <authorList>
            <person name="Wiegand S."/>
            <person name="Jogler M."/>
            <person name="Boedeker C."/>
            <person name="Pinto D."/>
            <person name="Vollmers J."/>
            <person name="Rivas-Marin E."/>
            <person name="Kohn T."/>
            <person name="Peeters S.H."/>
            <person name="Heuer A."/>
            <person name="Rast P."/>
            <person name="Oberbeckmann S."/>
            <person name="Bunk B."/>
            <person name="Jeske O."/>
            <person name="Meyerdierks A."/>
            <person name="Storesund J.E."/>
            <person name="Kallscheuer N."/>
            <person name="Luecker S."/>
            <person name="Lage O.M."/>
            <person name="Pohl T."/>
            <person name="Merkel B.J."/>
            <person name="Hornburger P."/>
            <person name="Mueller R.-W."/>
            <person name="Bruemmer F."/>
            <person name="Labrenz M."/>
            <person name="Spormann A.M."/>
            <person name="Op Den Camp H."/>
            <person name="Overmann J."/>
            <person name="Amann R."/>
            <person name="Jetten M.S.M."/>
            <person name="Mascher T."/>
            <person name="Medema M.H."/>
            <person name="Devos D.P."/>
            <person name="Kaster A.-K."/>
            <person name="Ovreas L."/>
            <person name="Rohde M."/>
            <person name="Galperin M.Y."/>
            <person name="Jogler C."/>
        </authorList>
    </citation>
    <scope>NUCLEOTIDE SEQUENCE [LARGE SCALE GENOMIC DNA]</scope>
    <source>
        <strain evidence="1 2">Poly41</strain>
    </source>
</reference>
<dbReference type="AlphaFoldDB" id="A0A5C6E131"/>
<organism evidence="1 2">
    <name type="scientific">Novipirellula artificiosorum</name>
    <dbReference type="NCBI Taxonomy" id="2528016"/>
    <lineage>
        <taxon>Bacteria</taxon>
        <taxon>Pseudomonadati</taxon>
        <taxon>Planctomycetota</taxon>
        <taxon>Planctomycetia</taxon>
        <taxon>Pirellulales</taxon>
        <taxon>Pirellulaceae</taxon>
        <taxon>Novipirellula</taxon>
    </lineage>
</organism>
<keyword evidence="2" id="KW-1185">Reference proteome</keyword>